<evidence type="ECO:0000256" key="6">
    <source>
        <dbReference type="SAM" id="MobiDB-lite"/>
    </source>
</evidence>
<proteinExistence type="inferred from homology"/>
<keyword evidence="3" id="KW-0732">Signal</keyword>
<evidence type="ECO:0000256" key="3">
    <source>
        <dbReference type="ARBA" id="ARBA00022729"/>
    </source>
</evidence>
<protein>
    <submittedName>
        <fullName evidence="9">RagB/SusD family nutrient uptake outer membrane protein</fullName>
    </submittedName>
</protein>
<comment type="similarity">
    <text evidence="2">Belongs to the SusD family.</text>
</comment>
<evidence type="ECO:0000259" key="7">
    <source>
        <dbReference type="Pfam" id="PF07980"/>
    </source>
</evidence>
<dbReference type="RefSeq" id="WP_149074405.1">
    <property type="nucleotide sequence ID" value="NZ_CP043329.1"/>
</dbReference>
<dbReference type="EMBL" id="CP043329">
    <property type="protein sequence ID" value="QEK51394.1"/>
    <property type="molecule type" value="Genomic_DNA"/>
</dbReference>
<keyword evidence="10" id="KW-1185">Reference proteome</keyword>
<dbReference type="InterPro" id="IPR012944">
    <property type="entry name" value="SusD_RagB_dom"/>
</dbReference>
<evidence type="ECO:0000256" key="5">
    <source>
        <dbReference type="ARBA" id="ARBA00023237"/>
    </source>
</evidence>
<keyword evidence="4" id="KW-0472">Membrane</keyword>
<feature type="domain" description="RagB/SusD" evidence="7">
    <location>
        <begin position="334"/>
        <end position="626"/>
    </location>
</feature>
<dbReference type="Pfam" id="PF14322">
    <property type="entry name" value="SusD-like_3"/>
    <property type="match status" value="1"/>
</dbReference>
<dbReference type="KEGG" id="pej:FYC62_06715"/>
<evidence type="ECO:0000256" key="2">
    <source>
        <dbReference type="ARBA" id="ARBA00006275"/>
    </source>
</evidence>
<feature type="region of interest" description="Disordered" evidence="6">
    <location>
        <begin position="604"/>
        <end position="626"/>
    </location>
</feature>
<dbReference type="SUPFAM" id="SSF48452">
    <property type="entry name" value="TPR-like"/>
    <property type="match status" value="1"/>
</dbReference>
<dbReference type="GO" id="GO:0009279">
    <property type="term" value="C:cell outer membrane"/>
    <property type="evidence" value="ECO:0007669"/>
    <property type="project" value="UniProtKB-SubCell"/>
</dbReference>
<gene>
    <name evidence="9" type="ORF">FYC62_06715</name>
</gene>
<dbReference type="Proteomes" id="UP000323653">
    <property type="component" value="Chromosome"/>
</dbReference>
<dbReference type="Pfam" id="PF07980">
    <property type="entry name" value="SusD_RagB"/>
    <property type="match status" value="1"/>
</dbReference>
<comment type="subcellular location">
    <subcellularLocation>
        <location evidence="1">Cell outer membrane</location>
    </subcellularLocation>
</comment>
<feature type="compositionally biased region" description="Basic and acidic residues" evidence="6">
    <location>
        <begin position="605"/>
        <end position="619"/>
    </location>
</feature>
<reference evidence="9 10" key="1">
    <citation type="submission" date="2019-08" db="EMBL/GenBank/DDBJ databases">
        <title>Pedobacter sp. nov., isolated from Han river, South Korea.</title>
        <authorList>
            <person name="Lee D.-H."/>
            <person name="Kim Y.-S."/>
            <person name="Hwang E.-M."/>
            <person name="Le Tran T.C."/>
            <person name="Cha C.-J."/>
        </authorList>
    </citation>
    <scope>NUCLEOTIDE SEQUENCE [LARGE SCALE GENOMIC DNA]</scope>
    <source>
        <strain evidence="9 10">CJ43</strain>
    </source>
</reference>
<dbReference type="InterPro" id="IPR033985">
    <property type="entry name" value="SusD-like_N"/>
</dbReference>
<sequence length="626" mass="70635">MKKIKNLIIAGLASTVLTMPACKKFIDEELVATLTNDYYNTPDGIEKLVTGMYDGLRFHFNYEWAYTTTNYGVDEFTNGGGLDRVYMNTYSSVFDPRVEDINAVWNNMYANINTANTGISKIPQVFPQGGTLANTRLGECYFMRAFDYFKLVKQFGGVPLKLTPTEGLLTEFSRASAEEVYAQIITDFRKAIDLLPPTAAQTGRITKAAAQHCLAKTYLYRASELNAAFSKTTDLDSAIFYGKQVIEASTHRLATNFADIFRYTKVNDVNETNPEIILAAQFDNNDALAGRYGNQTHLHFLSVYQNLPGMTRDLINGREFQRLRPTNYALDIYDRTNDSRFYKSFKTSYLANNANTLPSWSAANAPTPAQVGQRKFLVGDTSIIYIVNAANDTRFTLQTINRSAPSLYVRYYLDNGVVKTNWSLSQYPSLSKYLDPFRTSVASQLGTRDGIIARIAETYLIVAEAYGRKEDYANAVIYINRVRERAGYDTNETRSPVYFRAQNLPNTATGSTKNAMLITENAFVPGTTEAAKELYISGVNTKKDGFVHFMLNERSRELMGEFHRWEDLSRTRTLVSRGKAFNPEAAPNLSDKFLLRPIPQSFLDVNEKDGRPLTPEEKQQQQNPGW</sequence>
<dbReference type="AlphaFoldDB" id="A0A5C0VKC4"/>
<evidence type="ECO:0000256" key="4">
    <source>
        <dbReference type="ARBA" id="ARBA00023136"/>
    </source>
</evidence>
<evidence type="ECO:0000313" key="9">
    <source>
        <dbReference type="EMBL" id="QEK51394.1"/>
    </source>
</evidence>
<evidence type="ECO:0000313" key="10">
    <source>
        <dbReference type="Proteomes" id="UP000323653"/>
    </source>
</evidence>
<name>A0A5C0VKC4_9SPHI</name>
<accession>A0A5C0VKC4</accession>
<dbReference type="Gene3D" id="1.25.40.390">
    <property type="match status" value="1"/>
</dbReference>
<dbReference type="InterPro" id="IPR011990">
    <property type="entry name" value="TPR-like_helical_dom_sf"/>
</dbReference>
<organism evidence="9 10">
    <name type="scientific">Pedobacter aquae</name>
    <dbReference type="NCBI Taxonomy" id="2605747"/>
    <lineage>
        <taxon>Bacteria</taxon>
        <taxon>Pseudomonadati</taxon>
        <taxon>Bacteroidota</taxon>
        <taxon>Sphingobacteriia</taxon>
        <taxon>Sphingobacteriales</taxon>
        <taxon>Sphingobacteriaceae</taxon>
        <taxon>Pedobacter</taxon>
    </lineage>
</organism>
<keyword evidence="5" id="KW-0998">Cell outer membrane</keyword>
<evidence type="ECO:0000259" key="8">
    <source>
        <dbReference type="Pfam" id="PF14322"/>
    </source>
</evidence>
<feature type="domain" description="SusD-like N-terminal" evidence="8">
    <location>
        <begin position="39"/>
        <end position="219"/>
    </location>
</feature>
<evidence type="ECO:0000256" key="1">
    <source>
        <dbReference type="ARBA" id="ARBA00004442"/>
    </source>
</evidence>